<gene>
    <name evidence="3" type="ORF">EJ065_0195</name>
</gene>
<keyword evidence="2" id="KW-0812">Transmembrane</keyword>
<dbReference type="NCBIfam" id="NF009314">
    <property type="entry name" value="PRK12674.1-2"/>
    <property type="match status" value="1"/>
</dbReference>
<reference evidence="3 4" key="1">
    <citation type="submission" date="2018-12" db="EMBL/GenBank/DDBJ databases">
        <title>Complete Genome Sequence of the Corallopyronin A producing Myxobacterium Corallococcus coralloides B035.</title>
        <authorList>
            <person name="Bouhired S.M."/>
            <person name="Rupp O."/>
            <person name="Blom J."/>
            <person name="Schaeberle T.F."/>
            <person name="Kehraus S."/>
            <person name="Schiefer A."/>
            <person name="Pfarr K."/>
            <person name="Goesmann A."/>
            <person name="Hoerauf A."/>
            <person name="Koenig G.M."/>
        </authorList>
    </citation>
    <scope>NUCLEOTIDE SEQUENCE [LARGE SCALE GENOMIC DNA]</scope>
    <source>
        <strain evidence="3 4">B035</strain>
    </source>
</reference>
<dbReference type="RefSeq" id="WP_128794249.1">
    <property type="nucleotide sequence ID" value="NZ_CP034669.1"/>
</dbReference>
<evidence type="ECO:0000313" key="3">
    <source>
        <dbReference type="EMBL" id="QAT81804.1"/>
    </source>
</evidence>
<evidence type="ECO:0000313" key="4">
    <source>
        <dbReference type="Proteomes" id="UP000288758"/>
    </source>
</evidence>
<keyword evidence="2" id="KW-1133">Transmembrane helix</keyword>
<feature type="region of interest" description="Disordered" evidence="1">
    <location>
        <begin position="103"/>
        <end position="137"/>
    </location>
</feature>
<organism evidence="3 4">
    <name type="scientific">Corallococcus coralloides</name>
    <name type="common">Myxococcus coralloides</name>
    <dbReference type="NCBI Taxonomy" id="184914"/>
    <lineage>
        <taxon>Bacteria</taxon>
        <taxon>Pseudomonadati</taxon>
        <taxon>Myxococcota</taxon>
        <taxon>Myxococcia</taxon>
        <taxon>Myxococcales</taxon>
        <taxon>Cystobacterineae</taxon>
        <taxon>Myxococcaceae</taxon>
        <taxon>Corallococcus</taxon>
    </lineage>
</organism>
<dbReference type="PANTHER" id="PTHR34703:SF1">
    <property type="entry name" value="ANTIPORTER SUBUNIT MNHG2-RELATED"/>
    <property type="match status" value="1"/>
</dbReference>
<dbReference type="GO" id="GO:0015385">
    <property type="term" value="F:sodium:proton antiporter activity"/>
    <property type="evidence" value="ECO:0007669"/>
    <property type="project" value="TreeGrafter"/>
</dbReference>
<feature type="transmembrane region" description="Helical" evidence="2">
    <location>
        <begin position="37"/>
        <end position="56"/>
    </location>
</feature>
<accession>A0A410RIR2</accession>
<dbReference type="Pfam" id="PF03334">
    <property type="entry name" value="PhaG_MnhG_YufB"/>
    <property type="match status" value="1"/>
</dbReference>
<proteinExistence type="predicted"/>
<dbReference type="EMBL" id="CP034669">
    <property type="protein sequence ID" value="QAT81804.1"/>
    <property type="molecule type" value="Genomic_DNA"/>
</dbReference>
<sequence>MRTWLAGGLMLSGALFMALAALGLARLPDLFCRMQAAAKSGTAGAGLLLLGTAVYFEDTQVATRALSVVAFLFLTAPVAAHLLARAGYNLGVSLFRTRTDELRERFGRGGAEPGGTPPLFTPDGPAPSGPPGPPSAS</sequence>
<feature type="transmembrane region" description="Helical" evidence="2">
    <location>
        <begin position="6"/>
        <end position="25"/>
    </location>
</feature>
<evidence type="ECO:0000256" key="2">
    <source>
        <dbReference type="SAM" id="Phobius"/>
    </source>
</evidence>
<dbReference type="PANTHER" id="PTHR34703">
    <property type="entry name" value="ANTIPORTER SUBUNIT MNHG2-RELATED"/>
    <property type="match status" value="1"/>
</dbReference>
<dbReference type="AlphaFoldDB" id="A0A410RIR2"/>
<evidence type="ECO:0000256" key="1">
    <source>
        <dbReference type="SAM" id="MobiDB-lite"/>
    </source>
</evidence>
<keyword evidence="2" id="KW-0472">Membrane</keyword>
<dbReference type="NCBIfam" id="TIGR01300">
    <property type="entry name" value="CPA3_mnhG_phaG"/>
    <property type="match status" value="1"/>
</dbReference>
<dbReference type="Proteomes" id="UP000288758">
    <property type="component" value="Chromosome"/>
</dbReference>
<feature type="compositionally biased region" description="Pro residues" evidence="1">
    <location>
        <begin position="115"/>
        <end position="137"/>
    </location>
</feature>
<protein>
    <submittedName>
        <fullName evidence="3">Monovalent cation/proton antiporter subunit MnhG/PhaG</fullName>
    </submittedName>
</protein>
<name>A0A410RIR2_CORCK</name>
<feature type="transmembrane region" description="Helical" evidence="2">
    <location>
        <begin position="68"/>
        <end position="88"/>
    </location>
</feature>
<dbReference type="InterPro" id="IPR005133">
    <property type="entry name" value="PhaG_MnhG_YufB"/>
</dbReference>